<dbReference type="SMART" id="SM00248">
    <property type="entry name" value="ANK"/>
    <property type="match status" value="2"/>
</dbReference>
<gene>
    <name evidence="4" type="ORF">HRQ87_19360</name>
</gene>
<dbReference type="Pfam" id="PF12796">
    <property type="entry name" value="Ank_2"/>
    <property type="match status" value="1"/>
</dbReference>
<dbReference type="InterPro" id="IPR036770">
    <property type="entry name" value="Ankyrin_rpt-contain_sf"/>
</dbReference>
<keyword evidence="5" id="KW-1185">Reference proteome</keyword>
<keyword evidence="2 3" id="KW-0040">ANK repeat</keyword>
<dbReference type="PROSITE" id="PS50297">
    <property type="entry name" value="ANK_REP_REGION"/>
    <property type="match status" value="2"/>
</dbReference>
<protein>
    <submittedName>
        <fullName evidence="4">Ankyrin repeat domain-containing protein</fullName>
    </submittedName>
</protein>
<evidence type="ECO:0000313" key="5">
    <source>
        <dbReference type="Proteomes" id="UP000777935"/>
    </source>
</evidence>
<dbReference type="InterPro" id="IPR002110">
    <property type="entry name" value="Ankyrin_rpt"/>
</dbReference>
<organism evidence="4 5">
    <name type="scientific">Parasulfitobacter algicola</name>
    <dbReference type="NCBI Taxonomy" id="2614809"/>
    <lineage>
        <taxon>Bacteria</taxon>
        <taxon>Pseudomonadati</taxon>
        <taxon>Pseudomonadota</taxon>
        <taxon>Alphaproteobacteria</taxon>
        <taxon>Rhodobacterales</taxon>
        <taxon>Roseobacteraceae</taxon>
        <taxon>Parasulfitobacter</taxon>
    </lineage>
</organism>
<dbReference type="PANTHER" id="PTHR24171">
    <property type="entry name" value="ANKYRIN REPEAT DOMAIN-CONTAINING PROTEIN 39-RELATED"/>
    <property type="match status" value="1"/>
</dbReference>
<accession>A0ABX2IVL0</accession>
<feature type="repeat" description="ANK" evidence="3">
    <location>
        <begin position="32"/>
        <end position="64"/>
    </location>
</feature>
<dbReference type="EMBL" id="JABUFE010000025">
    <property type="protein sequence ID" value="NSX56943.1"/>
    <property type="molecule type" value="Genomic_DNA"/>
</dbReference>
<evidence type="ECO:0000256" key="1">
    <source>
        <dbReference type="ARBA" id="ARBA00022737"/>
    </source>
</evidence>
<comment type="caution">
    <text evidence="4">The sequence shown here is derived from an EMBL/GenBank/DDBJ whole genome shotgun (WGS) entry which is preliminary data.</text>
</comment>
<dbReference type="Gene3D" id="1.25.40.20">
    <property type="entry name" value="Ankyrin repeat-containing domain"/>
    <property type="match status" value="1"/>
</dbReference>
<reference evidence="4 5" key="1">
    <citation type="submission" date="2020-06" db="EMBL/GenBank/DDBJ databases">
        <title>Sulfitobacter algicola sp. nov., isolated from green algae.</title>
        <authorList>
            <person name="Wang C."/>
        </authorList>
    </citation>
    <scope>NUCLEOTIDE SEQUENCE [LARGE SCALE GENOMIC DNA]</scope>
    <source>
        <strain evidence="4 5">1151</strain>
    </source>
</reference>
<evidence type="ECO:0000313" key="4">
    <source>
        <dbReference type="EMBL" id="NSX56943.1"/>
    </source>
</evidence>
<dbReference type="RefSeq" id="WP_174140094.1">
    <property type="nucleotide sequence ID" value="NZ_JABUFE010000025.1"/>
</dbReference>
<dbReference type="SUPFAM" id="SSF48403">
    <property type="entry name" value="Ankyrin repeat"/>
    <property type="match status" value="1"/>
</dbReference>
<dbReference type="PROSITE" id="PS50088">
    <property type="entry name" value="ANK_REPEAT"/>
    <property type="match status" value="2"/>
</dbReference>
<sequence>MTKLLDDLLNFYSTFPEWEGDKCLTPFSRNKFGDYPLNVAATRGLIEEMEILLKSGADINLKGEHGYSALHNGVESGSLEAVQFLINHGADILQVNDHNISSIQLSDYLDEVIIKDYLSKRF</sequence>
<name>A0ABX2IVL0_9RHOB</name>
<evidence type="ECO:0000256" key="2">
    <source>
        <dbReference type="ARBA" id="ARBA00023043"/>
    </source>
</evidence>
<evidence type="ECO:0000256" key="3">
    <source>
        <dbReference type="PROSITE-ProRule" id="PRU00023"/>
    </source>
</evidence>
<feature type="repeat" description="ANK" evidence="3">
    <location>
        <begin position="65"/>
        <end position="97"/>
    </location>
</feature>
<proteinExistence type="predicted"/>
<dbReference type="Proteomes" id="UP000777935">
    <property type="component" value="Unassembled WGS sequence"/>
</dbReference>
<keyword evidence="1" id="KW-0677">Repeat</keyword>